<organism evidence="1">
    <name type="scientific">marine sediment metagenome</name>
    <dbReference type="NCBI Taxonomy" id="412755"/>
    <lineage>
        <taxon>unclassified sequences</taxon>
        <taxon>metagenomes</taxon>
        <taxon>ecological metagenomes</taxon>
    </lineage>
</organism>
<dbReference type="InterPro" id="IPR042097">
    <property type="entry name" value="Aminopeptidase_N-like_N_sf"/>
</dbReference>
<dbReference type="Gene3D" id="2.60.40.1730">
    <property type="entry name" value="tricorn interacting facor f3 domain"/>
    <property type="match status" value="1"/>
</dbReference>
<reference evidence="1" key="1">
    <citation type="journal article" date="2014" name="Front. Microbiol.">
        <title>High frequency of phylogenetically diverse reductive dehalogenase-homologous genes in deep subseafloor sedimentary metagenomes.</title>
        <authorList>
            <person name="Kawai M."/>
            <person name="Futagami T."/>
            <person name="Toyoda A."/>
            <person name="Takaki Y."/>
            <person name="Nishi S."/>
            <person name="Hori S."/>
            <person name="Arai W."/>
            <person name="Tsubouchi T."/>
            <person name="Morono Y."/>
            <person name="Uchiyama I."/>
            <person name="Ito T."/>
            <person name="Fujiyama A."/>
            <person name="Inagaki F."/>
            <person name="Takami H."/>
        </authorList>
    </citation>
    <scope>NUCLEOTIDE SEQUENCE</scope>
    <source>
        <strain evidence="1">Expedition CK06-06</strain>
    </source>
</reference>
<dbReference type="EMBL" id="BARV01006630">
    <property type="protein sequence ID" value="GAI15337.1"/>
    <property type="molecule type" value="Genomic_DNA"/>
</dbReference>
<accession>X1L7M9</accession>
<feature type="non-terminal residue" evidence="1">
    <location>
        <position position="152"/>
    </location>
</feature>
<proteinExistence type="predicted"/>
<sequence>MPSRKTERDLNHYRIDVNLVPSDKLIESRVYLEFHSREDNLKDIVFYLHKQFNIREVTGRLVSGFHFNREGKSPASYLPEGRPVKIQFSRPLRKEESTTLHFIYDGTITEWPSWSANIISEDWIEIGLYLPWFPYNAEYGDFTFEAKVKIDP</sequence>
<dbReference type="AlphaFoldDB" id="X1L7M9"/>
<comment type="caution">
    <text evidence="1">The sequence shown here is derived from an EMBL/GenBank/DDBJ whole genome shotgun (WGS) entry which is preliminary data.</text>
</comment>
<evidence type="ECO:0008006" key="2">
    <source>
        <dbReference type="Google" id="ProtNLM"/>
    </source>
</evidence>
<gene>
    <name evidence="1" type="ORF">S06H3_13569</name>
</gene>
<protein>
    <recommendedName>
        <fullName evidence="2">Peptidase M1 membrane alanine aminopeptidase domain-containing protein</fullName>
    </recommendedName>
</protein>
<dbReference type="SUPFAM" id="SSF63737">
    <property type="entry name" value="Leukotriene A4 hydrolase N-terminal domain"/>
    <property type="match status" value="1"/>
</dbReference>
<evidence type="ECO:0000313" key="1">
    <source>
        <dbReference type="EMBL" id="GAI15337.1"/>
    </source>
</evidence>
<name>X1L7M9_9ZZZZ</name>